<evidence type="ECO:0000313" key="1">
    <source>
        <dbReference type="EMBL" id="MCZ0859955.1"/>
    </source>
</evidence>
<keyword evidence="2" id="KW-1185">Reference proteome</keyword>
<organism evidence="1 2">
    <name type="scientific">Methanocorpusculum petauri</name>
    <dbReference type="NCBI Taxonomy" id="3002863"/>
    <lineage>
        <taxon>Archaea</taxon>
        <taxon>Methanobacteriati</taxon>
        <taxon>Methanobacteriota</taxon>
        <taxon>Stenosarchaea group</taxon>
        <taxon>Methanomicrobia</taxon>
        <taxon>Methanomicrobiales</taxon>
        <taxon>Methanocorpusculaceae</taxon>
        <taxon>Methanocorpusculum</taxon>
    </lineage>
</organism>
<protein>
    <recommendedName>
        <fullName evidence="3">DUF2634 domain-containing protein</fullName>
    </recommendedName>
</protein>
<dbReference type="Gene3D" id="3.10.450.40">
    <property type="match status" value="1"/>
</dbReference>
<proteinExistence type="predicted"/>
<dbReference type="RefSeq" id="WP_268924179.1">
    <property type="nucleotide sequence ID" value="NZ_JAPTGB010000003.1"/>
</dbReference>
<comment type="caution">
    <text evidence="1">The sequence shown here is derived from an EMBL/GenBank/DDBJ whole genome shotgun (WGS) entry which is preliminary data.</text>
</comment>
<evidence type="ECO:0008006" key="3">
    <source>
        <dbReference type="Google" id="ProtNLM"/>
    </source>
</evidence>
<evidence type="ECO:0000313" key="2">
    <source>
        <dbReference type="Proteomes" id="UP001141422"/>
    </source>
</evidence>
<dbReference type="Proteomes" id="UP001141422">
    <property type="component" value="Unassembled WGS sequence"/>
</dbReference>
<name>A0ABT4IDY9_9EURY</name>
<dbReference type="Pfam" id="PF10934">
    <property type="entry name" value="Sheath_initiator"/>
    <property type="match status" value="1"/>
</dbReference>
<dbReference type="EMBL" id="JAPTGB010000003">
    <property type="protein sequence ID" value="MCZ0859955.1"/>
    <property type="molecule type" value="Genomic_DNA"/>
</dbReference>
<dbReference type="InterPro" id="IPR020288">
    <property type="entry name" value="Sheath_initiator"/>
</dbReference>
<sequence>MADIGKTYALDATGDLVLQYGRLVPVTGTDKAVQDLTVLLRSIKGSALLSPEFGLDALAILDARGNATTIEGEVRQALVQYPYLKSVNGVTVTPGQDRRISIAADVTLQDGQTVRLGVIL</sequence>
<gene>
    <name evidence="1" type="ORF">O0S10_01770</name>
</gene>
<dbReference type="SUPFAM" id="SSF160719">
    <property type="entry name" value="gpW/gp25-like"/>
    <property type="match status" value="1"/>
</dbReference>
<reference evidence="1" key="1">
    <citation type="submission" date="2022-12" db="EMBL/GenBank/DDBJ databases">
        <title>Isolation and characterisation of novel Methanocorpusculum spp. from native Australian herbivores indicates the genus is ancestrally host-associated.</title>
        <authorList>
            <person name="Volmer J.G."/>
            <person name="Soo R.M."/>
            <person name="Evans P.N."/>
            <person name="Hoedt E.C."/>
            <person name="Astorga Alsina A.L."/>
            <person name="Woodcroft B.J."/>
            <person name="Tyson G.W."/>
            <person name="Hugenholtz P."/>
            <person name="Morrison M."/>
        </authorList>
    </citation>
    <scope>NUCLEOTIDE SEQUENCE</scope>
    <source>
        <strain evidence="1">MG</strain>
    </source>
</reference>
<accession>A0ABT4IDY9</accession>